<dbReference type="AlphaFoldDB" id="A0A1I3RUH5"/>
<dbReference type="RefSeq" id="WP_245739831.1">
    <property type="nucleotide sequence ID" value="NZ_FORR01000011.1"/>
</dbReference>
<organism evidence="2 3">
    <name type="scientific">Thermoflavimicrobium dichotomicum</name>
    <dbReference type="NCBI Taxonomy" id="46223"/>
    <lineage>
        <taxon>Bacteria</taxon>
        <taxon>Bacillati</taxon>
        <taxon>Bacillota</taxon>
        <taxon>Bacilli</taxon>
        <taxon>Bacillales</taxon>
        <taxon>Thermoactinomycetaceae</taxon>
        <taxon>Thermoflavimicrobium</taxon>
    </lineage>
</organism>
<sequence>MIKIVLRKTYASTDIFEPIAKKLEDKEIFLYGPLSFKQYLKEYNLPNVQTASNISIDFKEKLHKSLRKNNAMILRLGRSNDNRSTQFCIVKGPRLDDFFIMDKNIFSEHGEYFIPKHENSDLSIYRLFPKLTEGSFVNLAFASGLLNYALDLDSNHALYPPMTCRSTFSFQFKPHTLIDIKLEHREGQVEIDSMFIEKRKGQPTLFILEAKQDRNYRSLAKHKLVYPSLALASQLTDNIPIVPVYLKVTNSIFGIHYHIVECFLPDPRKKIISLDELQVKKYTHLIIPLDFFEK</sequence>
<evidence type="ECO:0000313" key="2">
    <source>
        <dbReference type="EMBL" id="SFJ50214.1"/>
    </source>
</evidence>
<evidence type="ECO:0000259" key="1">
    <source>
        <dbReference type="Pfam" id="PF22518"/>
    </source>
</evidence>
<gene>
    <name evidence="2" type="ORF">SAMN05421852_11142</name>
</gene>
<reference evidence="2 3" key="1">
    <citation type="submission" date="2016-10" db="EMBL/GenBank/DDBJ databases">
        <authorList>
            <person name="de Groot N.N."/>
        </authorList>
    </citation>
    <scope>NUCLEOTIDE SEQUENCE [LARGE SCALE GENOMIC DNA]</scope>
    <source>
        <strain evidence="2 3">DSM 44778</strain>
    </source>
</reference>
<accession>A0A1I3RUH5</accession>
<proteinExistence type="predicted"/>
<feature type="domain" description="DUF6997" evidence="1">
    <location>
        <begin position="128"/>
        <end position="283"/>
    </location>
</feature>
<name>A0A1I3RUH5_9BACL</name>
<protein>
    <recommendedName>
        <fullName evidence="1">DUF6997 domain-containing protein</fullName>
    </recommendedName>
</protein>
<dbReference type="InterPro" id="IPR054266">
    <property type="entry name" value="DUF6997"/>
</dbReference>
<keyword evidence="3" id="KW-1185">Reference proteome</keyword>
<dbReference type="EMBL" id="FORR01000011">
    <property type="protein sequence ID" value="SFJ50214.1"/>
    <property type="molecule type" value="Genomic_DNA"/>
</dbReference>
<dbReference type="Proteomes" id="UP000199545">
    <property type="component" value="Unassembled WGS sequence"/>
</dbReference>
<dbReference type="Pfam" id="PF22518">
    <property type="entry name" value="DUF6997"/>
    <property type="match status" value="1"/>
</dbReference>
<evidence type="ECO:0000313" key="3">
    <source>
        <dbReference type="Proteomes" id="UP000199545"/>
    </source>
</evidence>